<dbReference type="eggNOG" id="ENOG502QPPT">
    <property type="taxonomic scope" value="Eukaryota"/>
</dbReference>
<dbReference type="Proteomes" id="UP000002630">
    <property type="component" value="Linkage Group LG15"/>
</dbReference>
<dbReference type="CDD" id="cd07302">
    <property type="entry name" value="CHD"/>
    <property type="match status" value="1"/>
</dbReference>
<evidence type="ECO:0000256" key="1">
    <source>
        <dbReference type="SAM" id="MobiDB-lite"/>
    </source>
</evidence>
<dbReference type="STRING" id="2880.D8LJ63"/>
<dbReference type="SUPFAM" id="SSF55073">
    <property type="entry name" value="Nucleotide cyclase"/>
    <property type="match status" value="2"/>
</dbReference>
<dbReference type="InParanoid" id="D8LJ63"/>
<feature type="compositionally biased region" description="Basic and acidic residues" evidence="1">
    <location>
        <begin position="64"/>
        <end position="74"/>
    </location>
</feature>
<gene>
    <name evidence="3" type="ORF">Esi_0024_0087</name>
</gene>
<feature type="compositionally biased region" description="Low complexity" evidence="1">
    <location>
        <begin position="922"/>
        <end position="933"/>
    </location>
</feature>
<feature type="region of interest" description="Disordered" evidence="1">
    <location>
        <begin position="902"/>
        <end position="960"/>
    </location>
</feature>
<feature type="compositionally biased region" description="Basic and acidic residues" evidence="1">
    <location>
        <begin position="1"/>
        <end position="15"/>
    </location>
</feature>
<feature type="region of interest" description="Disordered" evidence="1">
    <location>
        <begin position="1271"/>
        <end position="1312"/>
    </location>
</feature>
<feature type="region of interest" description="Disordered" evidence="1">
    <location>
        <begin position="1468"/>
        <end position="1487"/>
    </location>
</feature>
<feature type="compositionally biased region" description="Basic and acidic residues" evidence="1">
    <location>
        <begin position="1518"/>
        <end position="1527"/>
    </location>
</feature>
<dbReference type="OrthoDB" id="194468at2759"/>
<dbReference type="GO" id="GO:0009190">
    <property type="term" value="P:cyclic nucleotide biosynthetic process"/>
    <property type="evidence" value="ECO:0007669"/>
    <property type="project" value="InterPro"/>
</dbReference>
<dbReference type="EMBL" id="FN649740">
    <property type="protein sequence ID" value="CBN76947.1"/>
    <property type="molecule type" value="Genomic_DNA"/>
</dbReference>
<feature type="compositionally biased region" description="Low complexity" evidence="1">
    <location>
        <begin position="1278"/>
        <end position="1291"/>
    </location>
</feature>
<feature type="region of interest" description="Disordered" evidence="1">
    <location>
        <begin position="1640"/>
        <end position="1671"/>
    </location>
</feature>
<dbReference type="InterPro" id="IPR001054">
    <property type="entry name" value="A/G_cyclase"/>
</dbReference>
<feature type="region of interest" description="Disordered" evidence="1">
    <location>
        <begin position="1"/>
        <end position="29"/>
    </location>
</feature>
<evidence type="ECO:0000259" key="2">
    <source>
        <dbReference type="PROSITE" id="PS50125"/>
    </source>
</evidence>
<dbReference type="Pfam" id="PF00211">
    <property type="entry name" value="Guanylate_cyc"/>
    <property type="match status" value="1"/>
</dbReference>
<dbReference type="PROSITE" id="PS50125">
    <property type="entry name" value="GUANYLATE_CYCLASE_2"/>
    <property type="match status" value="1"/>
</dbReference>
<keyword evidence="4" id="KW-1185">Reference proteome</keyword>
<dbReference type="PANTHER" id="PTHR47455:SF1">
    <property type="entry name" value="GUANYLATE CYCLASE DOMAIN-CONTAINING PROTEIN"/>
    <property type="match status" value="1"/>
</dbReference>
<feature type="region of interest" description="Disordered" evidence="1">
    <location>
        <begin position="231"/>
        <end position="260"/>
    </location>
</feature>
<organism evidence="3 4">
    <name type="scientific">Ectocarpus siliculosus</name>
    <name type="common">Brown alga</name>
    <name type="synonym">Conferva siliculosa</name>
    <dbReference type="NCBI Taxonomy" id="2880"/>
    <lineage>
        <taxon>Eukaryota</taxon>
        <taxon>Sar</taxon>
        <taxon>Stramenopiles</taxon>
        <taxon>Ochrophyta</taxon>
        <taxon>PX clade</taxon>
        <taxon>Phaeophyceae</taxon>
        <taxon>Ectocarpales</taxon>
        <taxon>Ectocarpaceae</taxon>
        <taxon>Ectocarpus</taxon>
    </lineage>
</organism>
<dbReference type="InterPro" id="IPR029787">
    <property type="entry name" value="Nucleotide_cyclase"/>
</dbReference>
<dbReference type="GO" id="GO:0035556">
    <property type="term" value="P:intracellular signal transduction"/>
    <property type="evidence" value="ECO:0007669"/>
    <property type="project" value="InterPro"/>
</dbReference>
<proteinExistence type="predicted"/>
<dbReference type="OMA" id="PFYHENN"/>
<reference evidence="3 4" key="1">
    <citation type="journal article" date="2010" name="Nature">
        <title>The Ectocarpus genome and the independent evolution of multicellularity in brown algae.</title>
        <authorList>
            <person name="Cock J.M."/>
            <person name="Sterck L."/>
            <person name="Rouze P."/>
            <person name="Scornet D."/>
            <person name="Allen A.E."/>
            <person name="Amoutzias G."/>
            <person name="Anthouard V."/>
            <person name="Artiguenave F."/>
            <person name="Aury J.M."/>
            <person name="Badger J.H."/>
            <person name="Beszteri B."/>
            <person name="Billiau K."/>
            <person name="Bonnet E."/>
            <person name="Bothwell J.H."/>
            <person name="Bowler C."/>
            <person name="Boyen C."/>
            <person name="Brownlee C."/>
            <person name="Carrano C.J."/>
            <person name="Charrier B."/>
            <person name="Cho G.Y."/>
            <person name="Coelho S.M."/>
            <person name="Collen J."/>
            <person name="Corre E."/>
            <person name="Da Silva C."/>
            <person name="Delage L."/>
            <person name="Delaroque N."/>
            <person name="Dittami S.M."/>
            <person name="Doulbeau S."/>
            <person name="Elias M."/>
            <person name="Farnham G."/>
            <person name="Gachon C.M."/>
            <person name="Gschloessl B."/>
            <person name="Heesch S."/>
            <person name="Jabbari K."/>
            <person name="Jubin C."/>
            <person name="Kawai H."/>
            <person name="Kimura K."/>
            <person name="Kloareg B."/>
            <person name="Kupper F.C."/>
            <person name="Lang D."/>
            <person name="Le Bail A."/>
            <person name="Leblanc C."/>
            <person name="Lerouge P."/>
            <person name="Lohr M."/>
            <person name="Lopez P.J."/>
            <person name="Martens C."/>
            <person name="Maumus F."/>
            <person name="Michel G."/>
            <person name="Miranda-Saavedra D."/>
            <person name="Morales J."/>
            <person name="Moreau H."/>
            <person name="Motomura T."/>
            <person name="Nagasato C."/>
            <person name="Napoli C.A."/>
            <person name="Nelson D.R."/>
            <person name="Nyvall-Collen P."/>
            <person name="Peters A.F."/>
            <person name="Pommier C."/>
            <person name="Potin P."/>
            <person name="Poulain J."/>
            <person name="Quesneville H."/>
            <person name="Read B."/>
            <person name="Rensing S.A."/>
            <person name="Ritter A."/>
            <person name="Rousvoal S."/>
            <person name="Samanta M."/>
            <person name="Samson G."/>
            <person name="Schroeder D.C."/>
            <person name="Segurens B."/>
            <person name="Strittmatter M."/>
            <person name="Tonon T."/>
            <person name="Tregear J.W."/>
            <person name="Valentin K."/>
            <person name="von Dassow P."/>
            <person name="Yamagishi T."/>
            <person name="Van de Peer Y."/>
            <person name="Wincker P."/>
        </authorList>
    </citation>
    <scope>NUCLEOTIDE SEQUENCE [LARGE SCALE GENOMIC DNA]</scope>
    <source>
        <strain evidence="4">Ec32 / CCAP1310/4</strain>
    </source>
</reference>
<dbReference type="EMBL" id="FN648420">
    <property type="protein sequence ID" value="CBN76947.1"/>
    <property type="molecule type" value="Genomic_DNA"/>
</dbReference>
<feature type="compositionally biased region" description="Polar residues" evidence="1">
    <location>
        <begin position="1661"/>
        <end position="1671"/>
    </location>
</feature>
<name>D8LJ63_ECTSI</name>
<feature type="region of interest" description="Disordered" evidence="1">
    <location>
        <begin position="1518"/>
        <end position="1541"/>
    </location>
</feature>
<protein>
    <recommendedName>
        <fullName evidence="2">Guanylate cyclase domain-containing protein</fullName>
    </recommendedName>
</protein>
<dbReference type="Gene3D" id="3.30.70.1230">
    <property type="entry name" value="Nucleotide cyclase"/>
    <property type="match status" value="2"/>
</dbReference>
<evidence type="ECO:0000313" key="4">
    <source>
        <dbReference type="Proteomes" id="UP000002630"/>
    </source>
</evidence>
<dbReference type="PANTHER" id="PTHR47455">
    <property type="entry name" value="ADENYLYL CYCLASE BETA"/>
    <property type="match status" value="1"/>
</dbReference>
<feature type="region of interest" description="Disordered" evidence="1">
    <location>
        <begin position="46"/>
        <end position="128"/>
    </location>
</feature>
<sequence length="1671" mass="178202">MEASEKPAAEDRGKETTAAVAEGTGIDDFDDFDSFLETVLSDCDEPGTAAVAQSAVKPSGSNPEKGHDQQDAKGQEGVNGDDPRGFAPGSGGIVNVPLTAADMESTCTTDTDSDDHHSSNSLHESDSFFPLPLPTASSSSASLAVGGQRSVSATSTAAGWGGPANNRGNNSSSTQSPQLALLLPFVPRLVLQMFNTDAPQMPTGPMHMLLDAAVGLFDVSGFSKIADRLEKEEADGGSTSAVESEGVALRRKGSMMPSQSMSADRMNKTLSSRHSSVVSGLGESGRDARPTRLRALFGMSMALGGRMGESRTNLKKGSAAERLTDYLNYILGLLTDTVEMHGGDILKFAGDAIIVCWSPTRELGIEPSERISTGKPGGDQLEIPCLRAVLCARDAMQTCTQKLLNSADPVMSSLGLHIGLGASKVLAGHVGGIENRWEFFITGEACEEMNRAEKDASNMEIVFSGAVGDWIRRYKGPNGCAAELATVRLESGNERLVFLECPPENLPRVLPHALLTNDIMCNVLKMYIPQPVKINLKDGVVETAGGIRKITVVFMELLDLEIAVSDDKDTLDQVNRTVRKIQETVCHYDATLRQFIVDDKGTVAIVVFGLPPIFHEDNAARGINLGLRLLRQGVQAKIGVTTGSAFAGVIGAASRQEYAAVGDAVNMSARLMGKAPRNTVLCDASTAKEAEDAFSFKEAMRMKVKGKDEPIAVFEPLNAGAVLRTKSAKNNFLDRGDHADHLQEMMSNAHNPVGTKTVLIEGERGSGKSILLSKAVGMMDGHELHTFCSSGDMHERHTSLFPFRQILCQLLELDQDRLNWYAAANRPPPATGPSPAAAAAAVAAAASSTAAMAAAASAAAAGAAGIVEKGGEVASRFRRASTRRRSSIVAVGLGMLGGGGGGATEGGAVDDANSGTDGGSGAPALAAPQAAPPSRKRRSSWVSNVPGRRRSIDAPNALNPYEPTAARGHLVKNPGFMALMKDPELGKHLPLLNMILPLYNEQAAGAVTTGAQDTHSKLRRLADMIAALLVHRLEASKMGAATTTAGYRKDAAVSATPTPANNMTRAGSAFRLAAVGDATKVNSVEEGRGCGAAIVLDNTQWLDHNSWELMHLLRKALPGMLIFAAFRPFSEMNLKHTIALKTVPGTLKMNMGRLTATQVMLILSDSFGVQRTSEELLEFLEVTAKGNPRDVIHMMEDLFKEGFVEVNLGAVVILKELSENSLKIKDHTSAPVIAKYDQLTRGTQQLVQAAAVIGQEVPLDLLVDVHSMLTPSRENNHPATSSPTSSSASDDAMVAPGSPAEGGGGGGGERDDVDAQINTLVRVGLLERSSPESVRFVAKYMVTVIYDMILHSKRQDMHKAAGDQDLAVNFLVMAAEVAIACGDPTEAQLACGAVTQAVDDSGASGHLTLLDQVLRETKFHLLVGQTAILSQDWESAEMSLQLAVDMSGVDNIPKQSFADKIFSPWKNRRKEGHRRGGGGGKGTNPYRWIGYNNNNAGPTAKGKLRRTNTLTLYQRAEQAELSHRRVSDASTQSDESTSHREEVLDLNNVERYGPCGVMLKKCGNDAKMLLGRLNTYQEATRSFHRDLLTDNKKIIQAHNQMFVTSGGILSVSHRTDPSVLPRYLRGNNHMVMGFKDARNSLRHQQQQQKTPPALQIAVSPRLSSSNLGLSR</sequence>
<evidence type="ECO:0000313" key="3">
    <source>
        <dbReference type="EMBL" id="CBN76947.1"/>
    </source>
</evidence>
<feature type="compositionally biased region" description="Basic and acidic residues" evidence="1">
    <location>
        <begin position="114"/>
        <end position="126"/>
    </location>
</feature>
<feature type="compositionally biased region" description="Polar residues" evidence="1">
    <location>
        <begin position="166"/>
        <end position="175"/>
    </location>
</feature>
<feature type="region of interest" description="Disordered" evidence="1">
    <location>
        <begin position="154"/>
        <end position="175"/>
    </location>
</feature>
<feature type="domain" description="Guanylate cyclase" evidence="2">
    <location>
        <begin position="551"/>
        <end position="672"/>
    </location>
</feature>
<accession>D8LJ63</accession>